<protein>
    <submittedName>
        <fullName evidence="2">Uncharacterized protein</fullName>
    </submittedName>
</protein>
<reference evidence="2" key="1">
    <citation type="submission" date="2019-12" db="UniProtKB">
        <authorList>
            <consortium name="WormBaseParasite"/>
        </authorList>
    </citation>
    <scope>IDENTIFICATION</scope>
</reference>
<dbReference type="WBParaSite" id="TMUE_2000010110.1">
    <property type="protein sequence ID" value="TMUE_2000010110.1"/>
    <property type="gene ID" value="WBGene00291423"/>
</dbReference>
<evidence type="ECO:0000313" key="1">
    <source>
        <dbReference type="Proteomes" id="UP000046395"/>
    </source>
</evidence>
<evidence type="ECO:0000313" key="2">
    <source>
        <dbReference type="WBParaSite" id="TMUE_2000010110.1"/>
    </source>
</evidence>
<name>A0A5S6QSA8_TRIMR</name>
<sequence>MGKEEQYRTAITNIPVTLTASVNVYASVPFLHSCSLVVSGRLWNAILSGETIQLCKGRVNMQRGGSISGSVWRQSVCCLPTLRSCTSSPLSSVR</sequence>
<dbReference type="AlphaFoldDB" id="A0A5S6QSA8"/>
<organism evidence="1 2">
    <name type="scientific">Trichuris muris</name>
    <name type="common">Mouse whipworm</name>
    <dbReference type="NCBI Taxonomy" id="70415"/>
    <lineage>
        <taxon>Eukaryota</taxon>
        <taxon>Metazoa</taxon>
        <taxon>Ecdysozoa</taxon>
        <taxon>Nematoda</taxon>
        <taxon>Enoplea</taxon>
        <taxon>Dorylaimia</taxon>
        <taxon>Trichinellida</taxon>
        <taxon>Trichuridae</taxon>
        <taxon>Trichuris</taxon>
    </lineage>
</organism>
<proteinExistence type="predicted"/>
<accession>A0A5S6QSA8</accession>
<dbReference type="Proteomes" id="UP000046395">
    <property type="component" value="Unassembled WGS sequence"/>
</dbReference>
<keyword evidence="1" id="KW-1185">Reference proteome</keyword>